<organism evidence="1 2">
    <name type="scientific">Linnemannia schmuckeri</name>
    <dbReference type="NCBI Taxonomy" id="64567"/>
    <lineage>
        <taxon>Eukaryota</taxon>
        <taxon>Fungi</taxon>
        <taxon>Fungi incertae sedis</taxon>
        <taxon>Mucoromycota</taxon>
        <taxon>Mortierellomycotina</taxon>
        <taxon>Mortierellomycetes</taxon>
        <taxon>Mortierellales</taxon>
        <taxon>Mortierellaceae</taxon>
        <taxon>Linnemannia</taxon>
    </lineage>
</organism>
<keyword evidence="2" id="KW-1185">Reference proteome</keyword>
<proteinExistence type="predicted"/>
<reference evidence="1" key="1">
    <citation type="journal article" date="2020" name="Fungal Divers.">
        <title>Resolving the Mortierellaceae phylogeny through synthesis of multi-gene phylogenetics and phylogenomics.</title>
        <authorList>
            <person name="Vandepol N."/>
            <person name="Liber J."/>
            <person name="Desiro A."/>
            <person name="Na H."/>
            <person name="Kennedy M."/>
            <person name="Barry K."/>
            <person name="Grigoriev I.V."/>
            <person name="Miller A.N."/>
            <person name="O'Donnell K."/>
            <person name="Stajich J.E."/>
            <person name="Bonito G."/>
        </authorList>
    </citation>
    <scope>NUCLEOTIDE SEQUENCE</scope>
    <source>
        <strain evidence="1">NRRL 6426</strain>
    </source>
</reference>
<evidence type="ECO:0000313" key="1">
    <source>
        <dbReference type="EMBL" id="KAF9148661.1"/>
    </source>
</evidence>
<gene>
    <name evidence="1" type="ORF">BG015_009586</name>
</gene>
<comment type="caution">
    <text evidence="1">The sequence shown here is derived from an EMBL/GenBank/DDBJ whole genome shotgun (WGS) entry which is preliminary data.</text>
</comment>
<accession>A0A9P5RVQ0</accession>
<evidence type="ECO:0000313" key="2">
    <source>
        <dbReference type="Proteomes" id="UP000748756"/>
    </source>
</evidence>
<dbReference type="Proteomes" id="UP000748756">
    <property type="component" value="Unassembled WGS sequence"/>
</dbReference>
<dbReference type="AlphaFoldDB" id="A0A9P5RVQ0"/>
<sequence>MSKVLHIRSICALDQSELWVQSIGDRYSKKLQSLVPVNALVLQSSHEGLLSESPCLKELKLMICRFLGRNVPDFEMKSFYNIFQSSLAGLEVFQFGNDSIIPINVDSDEEDVESKEWRVELMLTLSG</sequence>
<dbReference type="EMBL" id="JAAAUQ010000629">
    <property type="protein sequence ID" value="KAF9148661.1"/>
    <property type="molecule type" value="Genomic_DNA"/>
</dbReference>
<protein>
    <submittedName>
        <fullName evidence="1">Uncharacterized protein</fullName>
    </submittedName>
</protein>
<name>A0A9P5RVQ0_9FUNG</name>